<evidence type="ECO:0000313" key="6">
    <source>
        <dbReference type="Proteomes" id="UP000036406"/>
    </source>
</evidence>
<sequence>MKKIQILIAIGALTASSSVFAHSMMESTFPQDGAMVMEPTRHVEVNFDMPMKLINLKVIGADGRPIAVDYERAKEAGTHFKGMTPVLVPGNYTVHWKALGDDGHMMDGTFGFMQH</sequence>
<keyword evidence="2" id="KW-0186">Copper</keyword>
<dbReference type="GO" id="GO:0046688">
    <property type="term" value="P:response to copper ion"/>
    <property type="evidence" value="ECO:0007669"/>
    <property type="project" value="InterPro"/>
</dbReference>
<evidence type="ECO:0000256" key="1">
    <source>
        <dbReference type="ARBA" id="ARBA00022729"/>
    </source>
</evidence>
<evidence type="ECO:0000259" key="4">
    <source>
        <dbReference type="Pfam" id="PF04234"/>
    </source>
</evidence>
<dbReference type="KEGG" id="mpq:ABA45_08355"/>
<dbReference type="InterPro" id="IPR014755">
    <property type="entry name" value="Cu-Rt/internalin_Ig-like"/>
</dbReference>
<dbReference type="InterPro" id="IPR007348">
    <property type="entry name" value="CopC_dom"/>
</dbReference>
<dbReference type="RefSeq" id="WP_048385288.1">
    <property type="nucleotide sequence ID" value="NZ_CP011494.1"/>
</dbReference>
<feature type="chain" id="PRO_5005206154" evidence="3">
    <location>
        <begin position="22"/>
        <end position="115"/>
    </location>
</feature>
<dbReference type="Pfam" id="PF04234">
    <property type="entry name" value="CopC"/>
    <property type="match status" value="1"/>
</dbReference>
<reference evidence="5 6" key="1">
    <citation type="submission" date="2015-05" db="EMBL/GenBank/DDBJ databases">
        <title>Complete genome of Marinobacter psychrophilus strain 20041T isolated from sea-ice of the Canadian Basin.</title>
        <authorList>
            <person name="Song L."/>
            <person name="Ren L."/>
            <person name="Yu Y."/>
            <person name="Wang X."/>
        </authorList>
    </citation>
    <scope>NUCLEOTIDE SEQUENCE [LARGE SCALE GENOMIC DNA]</scope>
    <source>
        <strain evidence="5 6">20041</strain>
    </source>
</reference>
<dbReference type="SUPFAM" id="SSF81296">
    <property type="entry name" value="E set domains"/>
    <property type="match status" value="1"/>
</dbReference>
<name>A0A0H4IBK4_9GAMM</name>
<keyword evidence="6" id="KW-1185">Reference proteome</keyword>
<dbReference type="Gene3D" id="2.60.40.1220">
    <property type="match status" value="1"/>
</dbReference>
<proteinExistence type="predicted"/>
<evidence type="ECO:0000256" key="3">
    <source>
        <dbReference type="SAM" id="SignalP"/>
    </source>
</evidence>
<dbReference type="PATRIC" id="fig|330734.3.peg.1755"/>
<gene>
    <name evidence="5" type="ORF">ABA45_08355</name>
</gene>
<organism evidence="5 6">
    <name type="scientific">Marinobacter psychrophilus</name>
    <dbReference type="NCBI Taxonomy" id="330734"/>
    <lineage>
        <taxon>Bacteria</taxon>
        <taxon>Pseudomonadati</taxon>
        <taxon>Pseudomonadota</taxon>
        <taxon>Gammaproteobacteria</taxon>
        <taxon>Pseudomonadales</taxon>
        <taxon>Marinobacteraceae</taxon>
        <taxon>Marinobacter</taxon>
    </lineage>
</organism>
<evidence type="ECO:0000256" key="2">
    <source>
        <dbReference type="ARBA" id="ARBA00023008"/>
    </source>
</evidence>
<dbReference type="AlphaFoldDB" id="A0A0H4IBK4"/>
<dbReference type="GO" id="GO:0042597">
    <property type="term" value="C:periplasmic space"/>
    <property type="evidence" value="ECO:0007669"/>
    <property type="project" value="InterPro"/>
</dbReference>
<keyword evidence="1 3" id="KW-0732">Signal</keyword>
<dbReference type="GO" id="GO:0005507">
    <property type="term" value="F:copper ion binding"/>
    <property type="evidence" value="ECO:0007669"/>
    <property type="project" value="InterPro"/>
</dbReference>
<dbReference type="STRING" id="330734.ABA45_08355"/>
<feature type="signal peptide" evidence="3">
    <location>
        <begin position="1"/>
        <end position="21"/>
    </location>
</feature>
<feature type="domain" description="CopC" evidence="4">
    <location>
        <begin position="22"/>
        <end position="112"/>
    </location>
</feature>
<protein>
    <submittedName>
        <fullName evidence="5">Copper resistance protein CopC</fullName>
    </submittedName>
</protein>
<evidence type="ECO:0000313" key="5">
    <source>
        <dbReference type="EMBL" id="AKO52432.1"/>
    </source>
</evidence>
<dbReference type="EMBL" id="CP011494">
    <property type="protein sequence ID" value="AKO52432.1"/>
    <property type="molecule type" value="Genomic_DNA"/>
</dbReference>
<dbReference type="Proteomes" id="UP000036406">
    <property type="component" value="Chromosome"/>
</dbReference>
<dbReference type="InterPro" id="IPR014756">
    <property type="entry name" value="Ig_E-set"/>
</dbReference>
<accession>A0A0H4IBK4</accession>